<keyword evidence="3" id="KW-1185">Reference proteome</keyword>
<evidence type="ECO:0000313" key="3">
    <source>
        <dbReference type="Proteomes" id="UP001153678"/>
    </source>
</evidence>
<accession>A0A9W4S9W3</accession>
<evidence type="ECO:0000313" key="2">
    <source>
        <dbReference type="EMBL" id="CAI2162107.1"/>
    </source>
</evidence>
<comment type="caution">
    <text evidence="2">The sequence shown here is derived from an EMBL/GenBank/DDBJ whole genome shotgun (WGS) entry which is preliminary data.</text>
</comment>
<dbReference type="AlphaFoldDB" id="A0A9W4S9W3"/>
<proteinExistence type="predicted"/>
<sequence>MVRKLQSVRKDGIRSSLSTSDKSTRKKETKHNVIKEQIVENEIIVFIPYCTDQINDLKRKISAKNKEQSKKMGMPFLMDFEDETGGFKSALKVGANDCFLFENTSLDFDTISTDFFLATKKEIQASNI</sequence>
<evidence type="ECO:0000256" key="1">
    <source>
        <dbReference type="SAM" id="MobiDB-lite"/>
    </source>
</evidence>
<dbReference type="EMBL" id="CAMKVN010000024">
    <property type="protein sequence ID" value="CAI2162107.1"/>
    <property type="molecule type" value="Genomic_DNA"/>
</dbReference>
<dbReference type="OrthoDB" id="2375610at2759"/>
<organism evidence="2 3">
    <name type="scientific">Funneliformis geosporum</name>
    <dbReference type="NCBI Taxonomy" id="1117311"/>
    <lineage>
        <taxon>Eukaryota</taxon>
        <taxon>Fungi</taxon>
        <taxon>Fungi incertae sedis</taxon>
        <taxon>Mucoromycota</taxon>
        <taxon>Glomeromycotina</taxon>
        <taxon>Glomeromycetes</taxon>
        <taxon>Glomerales</taxon>
        <taxon>Glomeraceae</taxon>
        <taxon>Funneliformis</taxon>
    </lineage>
</organism>
<gene>
    <name evidence="2" type="ORF">FWILDA_LOCUS389</name>
</gene>
<reference evidence="2" key="1">
    <citation type="submission" date="2022-08" db="EMBL/GenBank/DDBJ databases">
        <authorList>
            <person name="Kallberg Y."/>
            <person name="Tangrot J."/>
            <person name="Rosling A."/>
        </authorList>
    </citation>
    <scope>NUCLEOTIDE SEQUENCE</scope>
    <source>
        <strain evidence="2">Wild A</strain>
    </source>
</reference>
<protein>
    <submittedName>
        <fullName evidence="2">13829_t:CDS:1</fullName>
    </submittedName>
</protein>
<feature type="region of interest" description="Disordered" evidence="1">
    <location>
        <begin position="1"/>
        <end position="31"/>
    </location>
</feature>
<name>A0A9W4S9W3_9GLOM</name>
<dbReference type="Proteomes" id="UP001153678">
    <property type="component" value="Unassembled WGS sequence"/>
</dbReference>